<keyword evidence="7" id="KW-0539">Nucleus</keyword>
<evidence type="ECO:0000256" key="4">
    <source>
        <dbReference type="ARBA" id="ARBA00022454"/>
    </source>
</evidence>
<dbReference type="Proteomes" id="UP001152803">
    <property type="component" value="Unassembled WGS sequence"/>
</dbReference>
<comment type="caution">
    <text evidence="13">The sequence shown here is derived from an EMBL/GenBank/DDBJ whole genome shotgun (WGS) entry which is preliminary data.</text>
</comment>
<keyword evidence="6" id="KW-0498">Mitosis</keyword>
<feature type="domain" description="Borealin C-terminal" evidence="12">
    <location>
        <begin position="170"/>
        <end position="280"/>
    </location>
</feature>
<evidence type="ECO:0000313" key="14">
    <source>
        <dbReference type="Proteomes" id="UP001152803"/>
    </source>
</evidence>
<evidence type="ECO:0008006" key="15">
    <source>
        <dbReference type="Google" id="ProtNLM"/>
    </source>
</evidence>
<keyword evidence="9" id="KW-0137">Centromere</keyword>
<dbReference type="InterPro" id="IPR046466">
    <property type="entry name" value="Borealin_C"/>
</dbReference>
<dbReference type="GO" id="GO:0000775">
    <property type="term" value="C:chromosome, centromeric region"/>
    <property type="evidence" value="ECO:0007669"/>
    <property type="project" value="UniProtKB-SubCell"/>
</dbReference>
<feature type="region of interest" description="Disordered" evidence="10">
    <location>
        <begin position="115"/>
        <end position="169"/>
    </location>
</feature>
<dbReference type="GO" id="GO:0051301">
    <property type="term" value="P:cell division"/>
    <property type="evidence" value="ECO:0007669"/>
    <property type="project" value="UniProtKB-KW"/>
</dbReference>
<dbReference type="Pfam" id="PF10444">
    <property type="entry name" value="Nbl1_Borealin_N"/>
    <property type="match status" value="1"/>
</dbReference>
<evidence type="ECO:0000259" key="11">
    <source>
        <dbReference type="Pfam" id="PF10444"/>
    </source>
</evidence>
<dbReference type="PANTHER" id="PTHR16040:SF8">
    <property type="entry name" value="BOREALIN"/>
    <property type="match status" value="1"/>
</dbReference>
<keyword evidence="4" id="KW-0158">Chromosome</keyword>
<name>A0A9Q1HXJ3_CONCO</name>
<dbReference type="GO" id="GO:0000070">
    <property type="term" value="P:mitotic sister chromatid segregation"/>
    <property type="evidence" value="ECO:0007669"/>
    <property type="project" value="TreeGrafter"/>
</dbReference>
<dbReference type="GO" id="GO:0051233">
    <property type="term" value="C:spindle midzone"/>
    <property type="evidence" value="ECO:0007669"/>
    <property type="project" value="TreeGrafter"/>
</dbReference>
<evidence type="ECO:0000256" key="9">
    <source>
        <dbReference type="ARBA" id="ARBA00023328"/>
    </source>
</evidence>
<reference evidence="13" key="1">
    <citation type="journal article" date="2023" name="Science">
        <title>Genome structures resolve the early diversification of teleost fishes.</title>
        <authorList>
            <person name="Parey E."/>
            <person name="Louis A."/>
            <person name="Montfort J."/>
            <person name="Bouchez O."/>
            <person name="Roques C."/>
            <person name="Iampietro C."/>
            <person name="Lluch J."/>
            <person name="Castinel A."/>
            <person name="Donnadieu C."/>
            <person name="Desvignes T."/>
            <person name="Floi Bucao C."/>
            <person name="Jouanno E."/>
            <person name="Wen M."/>
            <person name="Mejri S."/>
            <person name="Dirks R."/>
            <person name="Jansen H."/>
            <person name="Henkel C."/>
            <person name="Chen W.J."/>
            <person name="Zahm M."/>
            <person name="Cabau C."/>
            <person name="Klopp C."/>
            <person name="Thompson A.W."/>
            <person name="Robinson-Rechavi M."/>
            <person name="Braasch I."/>
            <person name="Lecointre G."/>
            <person name="Bobe J."/>
            <person name="Postlethwait J.H."/>
            <person name="Berthelot C."/>
            <person name="Roest Crollius H."/>
            <person name="Guiguen Y."/>
        </authorList>
    </citation>
    <scope>NUCLEOTIDE SEQUENCE</scope>
    <source>
        <strain evidence="13">Concon-B</strain>
    </source>
</reference>
<accession>A0A9Q1HXJ3</accession>
<comment type="similarity">
    <text evidence="3">Belongs to the borealin family.</text>
</comment>
<dbReference type="OrthoDB" id="6360905at2759"/>
<dbReference type="GO" id="GO:0032133">
    <property type="term" value="C:chromosome passenger complex"/>
    <property type="evidence" value="ECO:0007669"/>
    <property type="project" value="TreeGrafter"/>
</dbReference>
<dbReference type="AlphaFoldDB" id="A0A9Q1HXJ3"/>
<evidence type="ECO:0000256" key="8">
    <source>
        <dbReference type="ARBA" id="ARBA00023306"/>
    </source>
</evidence>
<evidence type="ECO:0000259" key="12">
    <source>
        <dbReference type="Pfam" id="PF10512"/>
    </source>
</evidence>
<dbReference type="Gene3D" id="6.10.250.1900">
    <property type="match status" value="1"/>
</dbReference>
<protein>
    <recommendedName>
        <fullName evidence="15">Borealin</fullName>
    </recommendedName>
</protein>
<dbReference type="PANTHER" id="PTHR16040">
    <property type="entry name" value="AUSTRALIN, ISOFORM A-RELATED"/>
    <property type="match status" value="1"/>
</dbReference>
<sequence length="384" mass="42004">MAPRKRTTNKSRKNGPKMAKLEAFLDDFDSEVKTNVERMKESTNCILKDADNFYNMALIKLSKAVRQMNWIELCESEKEKEKTPEEDAKKEEVAAQVESVMAEVHAIPPKSAKKLVPKRNGVGAASEDEENVSQNQATVKKGKTTKKVPSTSKRAKAISVSKQNASIRKSNRKPLITPARNLDSSLMGPTPLFTPRFDSRLPKTPAVRVPRHKERVYSISVNGSPIAGGVDDIVLNIPSGNGECLQLLASEMESVDLTQLDDTTLQSIRLLQNRLTTLCGQPNFRVGGVSVSILSLLHRVGESAVVHGVTGRSGLAPGLTTDSFAHSLTFRARRSQQTLQLARSLSLMSSLGARSEMSPDLWLCTIDDPPLPKLTPPMGAARNL</sequence>
<dbReference type="Pfam" id="PF10512">
    <property type="entry name" value="Borealin"/>
    <property type="match status" value="1"/>
</dbReference>
<keyword evidence="8" id="KW-0131">Cell cycle</keyword>
<comment type="subcellular location">
    <subcellularLocation>
        <location evidence="2">Chromosome</location>
        <location evidence="2">Centromere</location>
    </subcellularLocation>
    <subcellularLocation>
        <location evidence="1">Nucleus</location>
    </subcellularLocation>
</comment>
<evidence type="ECO:0000256" key="2">
    <source>
        <dbReference type="ARBA" id="ARBA00004584"/>
    </source>
</evidence>
<feature type="domain" description="Borealin N-terminal" evidence="11">
    <location>
        <begin position="20"/>
        <end position="75"/>
    </location>
</feature>
<evidence type="ECO:0000256" key="1">
    <source>
        <dbReference type="ARBA" id="ARBA00004123"/>
    </source>
</evidence>
<organism evidence="13 14">
    <name type="scientific">Conger conger</name>
    <name type="common">Conger eel</name>
    <name type="synonym">Muraena conger</name>
    <dbReference type="NCBI Taxonomy" id="82655"/>
    <lineage>
        <taxon>Eukaryota</taxon>
        <taxon>Metazoa</taxon>
        <taxon>Chordata</taxon>
        <taxon>Craniata</taxon>
        <taxon>Vertebrata</taxon>
        <taxon>Euteleostomi</taxon>
        <taxon>Actinopterygii</taxon>
        <taxon>Neopterygii</taxon>
        <taxon>Teleostei</taxon>
        <taxon>Anguilliformes</taxon>
        <taxon>Congridae</taxon>
        <taxon>Conger</taxon>
    </lineage>
</organism>
<evidence type="ECO:0000313" key="13">
    <source>
        <dbReference type="EMBL" id="KAJ8268182.1"/>
    </source>
</evidence>
<keyword evidence="14" id="KW-1185">Reference proteome</keyword>
<evidence type="ECO:0000256" key="10">
    <source>
        <dbReference type="SAM" id="MobiDB-lite"/>
    </source>
</evidence>
<evidence type="ECO:0000256" key="3">
    <source>
        <dbReference type="ARBA" id="ARBA00009914"/>
    </source>
</evidence>
<dbReference type="GO" id="GO:0005634">
    <property type="term" value="C:nucleus"/>
    <property type="evidence" value="ECO:0007669"/>
    <property type="project" value="UniProtKB-SubCell"/>
</dbReference>
<proteinExistence type="inferred from homology"/>
<evidence type="ECO:0000256" key="5">
    <source>
        <dbReference type="ARBA" id="ARBA00022618"/>
    </source>
</evidence>
<dbReference type="Gene3D" id="6.10.140.560">
    <property type="match status" value="1"/>
</dbReference>
<dbReference type="EMBL" id="JAFJMO010000009">
    <property type="protein sequence ID" value="KAJ8268182.1"/>
    <property type="molecule type" value="Genomic_DNA"/>
</dbReference>
<evidence type="ECO:0000256" key="6">
    <source>
        <dbReference type="ARBA" id="ARBA00022776"/>
    </source>
</evidence>
<dbReference type="InterPro" id="IPR018851">
    <property type="entry name" value="Borealin_N"/>
</dbReference>
<dbReference type="InterPro" id="IPR018867">
    <property type="entry name" value="Cell_div_borealin"/>
</dbReference>
<evidence type="ECO:0000256" key="7">
    <source>
        <dbReference type="ARBA" id="ARBA00023242"/>
    </source>
</evidence>
<keyword evidence="5" id="KW-0132">Cell division</keyword>
<gene>
    <name evidence="13" type="ORF">COCON_G00133540</name>
</gene>